<dbReference type="EMBL" id="QFFJ01000002">
    <property type="protein sequence ID" value="RBL89600.1"/>
    <property type="molecule type" value="Genomic_DNA"/>
</dbReference>
<feature type="domain" description="Heavy metal binding" evidence="3">
    <location>
        <begin position="23"/>
        <end position="53"/>
    </location>
</feature>
<dbReference type="Proteomes" id="UP000253410">
    <property type="component" value="Unassembled WGS sequence"/>
</dbReference>
<dbReference type="CDD" id="cd03139">
    <property type="entry name" value="GATase1_PfpI_2"/>
    <property type="match status" value="1"/>
</dbReference>
<gene>
    <name evidence="4" type="ORF">DF182_24155</name>
</gene>
<dbReference type="GO" id="GO:0046872">
    <property type="term" value="F:metal ion binding"/>
    <property type="evidence" value="ECO:0007669"/>
    <property type="project" value="InterPro"/>
</dbReference>
<dbReference type="InterPro" id="IPR029062">
    <property type="entry name" value="Class_I_gatase-like"/>
</dbReference>
<dbReference type="PANTHER" id="PTHR43130:SF14">
    <property type="entry name" value="DJ-1_PFPI DOMAIN-CONTAINING PROTEIN"/>
    <property type="match status" value="1"/>
</dbReference>
<dbReference type="Pfam" id="PF19335">
    <property type="entry name" value="HMBD"/>
    <property type="match status" value="1"/>
</dbReference>
<proteinExistence type="predicted"/>
<evidence type="ECO:0000256" key="1">
    <source>
        <dbReference type="SAM" id="SignalP"/>
    </source>
</evidence>
<evidence type="ECO:0000259" key="2">
    <source>
        <dbReference type="Pfam" id="PF01965"/>
    </source>
</evidence>
<dbReference type="InterPro" id="IPR052158">
    <property type="entry name" value="INH-QAR"/>
</dbReference>
<accession>A0A365XTX5</accession>
<comment type="caution">
    <text evidence="4">The sequence shown here is derived from an EMBL/GenBank/DDBJ whole genome shotgun (WGS) entry which is preliminary data.</text>
</comment>
<dbReference type="InterPro" id="IPR045800">
    <property type="entry name" value="HMBD"/>
</dbReference>
<feature type="signal peptide" evidence="1">
    <location>
        <begin position="1"/>
        <end position="17"/>
    </location>
</feature>
<evidence type="ECO:0000313" key="5">
    <source>
        <dbReference type="Proteomes" id="UP000253410"/>
    </source>
</evidence>
<dbReference type="GO" id="GO:0006355">
    <property type="term" value="P:regulation of DNA-templated transcription"/>
    <property type="evidence" value="ECO:0007669"/>
    <property type="project" value="TreeGrafter"/>
</dbReference>
<keyword evidence="5" id="KW-1185">Reference proteome</keyword>
<dbReference type="PANTHER" id="PTHR43130">
    <property type="entry name" value="ARAC-FAMILY TRANSCRIPTIONAL REGULATOR"/>
    <property type="match status" value="1"/>
</dbReference>
<evidence type="ECO:0000259" key="3">
    <source>
        <dbReference type="Pfam" id="PF19335"/>
    </source>
</evidence>
<dbReference type="Pfam" id="PF01965">
    <property type="entry name" value="DJ-1_PfpI"/>
    <property type="match status" value="1"/>
</dbReference>
<evidence type="ECO:0000313" key="4">
    <source>
        <dbReference type="EMBL" id="RBL89600.1"/>
    </source>
</evidence>
<dbReference type="SUPFAM" id="SSF52317">
    <property type="entry name" value="Class I glutamine amidotransferase-like"/>
    <property type="match status" value="1"/>
</dbReference>
<feature type="chain" id="PRO_5016611034" evidence="1">
    <location>
        <begin position="18"/>
        <end position="253"/>
    </location>
</feature>
<dbReference type="InterPro" id="IPR002818">
    <property type="entry name" value="DJ-1/PfpI"/>
</dbReference>
<reference evidence="4 5" key="1">
    <citation type="submission" date="2018-05" db="EMBL/GenBank/DDBJ databases">
        <title>Chitinophaga sp. K3CV102501T nov., isolated from isolated from a monsoon evergreen broad-leaved forest soil.</title>
        <authorList>
            <person name="Lv Y."/>
        </authorList>
    </citation>
    <scope>NUCLEOTIDE SEQUENCE [LARGE SCALE GENOMIC DNA]</scope>
    <source>
        <strain evidence="4 5">GDMCC 1.1325</strain>
    </source>
</reference>
<dbReference type="AlphaFoldDB" id="A0A365XTX5"/>
<dbReference type="RefSeq" id="WP_113618352.1">
    <property type="nucleotide sequence ID" value="NZ_QFFJ01000002.1"/>
</dbReference>
<protein>
    <submittedName>
        <fullName evidence="4">Uncharacterized protein</fullName>
    </submittedName>
</protein>
<name>A0A365XTX5_9BACT</name>
<organism evidence="4 5">
    <name type="scientific">Chitinophaga flava</name>
    <dbReference type="NCBI Taxonomy" id="2259036"/>
    <lineage>
        <taxon>Bacteria</taxon>
        <taxon>Pseudomonadati</taxon>
        <taxon>Bacteroidota</taxon>
        <taxon>Chitinophagia</taxon>
        <taxon>Chitinophagales</taxon>
        <taxon>Chitinophagaceae</taxon>
        <taxon>Chitinophaga</taxon>
    </lineage>
</organism>
<sequence length="253" mass="27635">MKQLLLLLLLAPCLLFAQSGTLKYVCPPCGPCDTIVYHKQGKCPHCGMVLMKKDTIDQKRLKVCFYLQDGVEVLDFAGPMEVFSYAGFEIFTVSKKKKLISQGVLKITPDYSLADAPPADILAVFGGNAGVAADDPEVIAWIKARDKATASYFSVCTGAFILGNAGLLNHQTATTFHQSINHLRERLPQTKVVENVRFVDNGRIITTAGISAGIDGALHLVGKLKGEEEAQRIAREMEYDKYVPNQGMITANK</sequence>
<keyword evidence="1" id="KW-0732">Signal</keyword>
<dbReference type="Gene3D" id="3.40.50.880">
    <property type="match status" value="1"/>
</dbReference>
<dbReference type="OrthoDB" id="9803764at2"/>
<feature type="domain" description="DJ-1/PfpI" evidence="2">
    <location>
        <begin position="62"/>
        <end position="220"/>
    </location>
</feature>